<organism evidence="1 2">
    <name type="scientific">Scomber scombrus</name>
    <name type="common">Atlantic mackerel</name>
    <name type="synonym">Scomber vernalis</name>
    <dbReference type="NCBI Taxonomy" id="13677"/>
    <lineage>
        <taxon>Eukaryota</taxon>
        <taxon>Metazoa</taxon>
        <taxon>Chordata</taxon>
        <taxon>Craniata</taxon>
        <taxon>Vertebrata</taxon>
        <taxon>Euteleostomi</taxon>
        <taxon>Actinopterygii</taxon>
        <taxon>Neopterygii</taxon>
        <taxon>Teleostei</taxon>
        <taxon>Neoteleostei</taxon>
        <taxon>Acanthomorphata</taxon>
        <taxon>Pelagiaria</taxon>
        <taxon>Scombriformes</taxon>
        <taxon>Scombridae</taxon>
        <taxon>Scomber</taxon>
    </lineage>
</organism>
<evidence type="ECO:0000313" key="2">
    <source>
        <dbReference type="Proteomes" id="UP001314229"/>
    </source>
</evidence>
<accession>A0AAV1MW06</accession>
<dbReference type="Proteomes" id="UP001314229">
    <property type="component" value="Unassembled WGS sequence"/>
</dbReference>
<proteinExistence type="predicted"/>
<reference evidence="1 2" key="1">
    <citation type="submission" date="2024-01" db="EMBL/GenBank/DDBJ databases">
        <authorList>
            <person name="Alioto T."/>
            <person name="Alioto T."/>
            <person name="Gomez Garrido J."/>
        </authorList>
    </citation>
    <scope>NUCLEOTIDE SEQUENCE [LARGE SCALE GENOMIC DNA]</scope>
</reference>
<sequence length="91" mass="10047">MLADRYREHASDMYECWRATKSVSTYKSGVVTATNSGDSVTHGNAQLYHTLNGRSSCQAAPSSFDLNNSTSLLGEQDTIFTEDGSRVVYWT</sequence>
<protein>
    <submittedName>
        <fullName evidence="1">Uncharacterized protein</fullName>
    </submittedName>
</protein>
<evidence type="ECO:0000313" key="1">
    <source>
        <dbReference type="EMBL" id="CAK6951246.1"/>
    </source>
</evidence>
<comment type="caution">
    <text evidence="1">The sequence shown here is derived from an EMBL/GenBank/DDBJ whole genome shotgun (WGS) entry which is preliminary data.</text>
</comment>
<dbReference type="EMBL" id="CAWUFR010000006">
    <property type="protein sequence ID" value="CAK6951246.1"/>
    <property type="molecule type" value="Genomic_DNA"/>
</dbReference>
<dbReference type="AlphaFoldDB" id="A0AAV1MW06"/>
<keyword evidence="2" id="KW-1185">Reference proteome</keyword>
<gene>
    <name evidence="1" type="ORF">FSCOSCO3_A010871</name>
</gene>
<name>A0AAV1MW06_SCOSC</name>